<keyword evidence="2" id="KW-1185">Reference proteome</keyword>
<dbReference type="Proteomes" id="UP001227268">
    <property type="component" value="Unassembled WGS sequence"/>
</dbReference>
<name>A0ACC2V357_9TREE</name>
<organism evidence="1 2">
    <name type="scientific">Naganishia friedmannii</name>
    <dbReference type="NCBI Taxonomy" id="89922"/>
    <lineage>
        <taxon>Eukaryota</taxon>
        <taxon>Fungi</taxon>
        <taxon>Dikarya</taxon>
        <taxon>Basidiomycota</taxon>
        <taxon>Agaricomycotina</taxon>
        <taxon>Tremellomycetes</taxon>
        <taxon>Filobasidiales</taxon>
        <taxon>Filobasidiaceae</taxon>
        <taxon>Naganishia</taxon>
    </lineage>
</organism>
<evidence type="ECO:0000313" key="2">
    <source>
        <dbReference type="Proteomes" id="UP001227268"/>
    </source>
</evidence>
<sequence length="382" mass="42309">MVETLQEEGYSFLSVAHHNYAGLIKLYAAIPDIINTIWASETVILSCMSDPFCRADFPRAQAHALGMADVRGVIPSWKMMAVSYWGAHPTSWEYGQREGDGFAFNPLGHEWALVPYPYPGHTHIPMSLEKQCTATPFIPHHNRKDTAVILGKLTPYFFPNRSGDLPPSLEAWQGFLRETGLQAIGNAKPLFPGVEGEPQSTPEGVLNRGPVGRDEFTEEVGKARMMIGIGMPAISPSPYLALCQGVPALIPYDGNDPTPPGFERYSLGRTQHGPAASLGEPYVYSYNRHDVQSLYAAARKARANPIKPFIPDEMRHAHVARLTLQAVNRDYHALAREIERQRLHKGGEDAVYAAIPDHVRETVFGHGWGMRMMRDGTVGKTL</sequence>
<protein>
    <submittedName>
        <fullName evidence="1">Uncharacterized protein</fullName>
    </submittedName>
</protein>
<gene>
    <name evidence="1" type="ORF">QFC21_006362</name>
</gene>
<evidence type="ECO:0000313" key="1">
    <source>
        <dbReference type="EMBL" id="KAJ9093528.1"/>
    </source>
</evidence>
<comment type="caution">
    <text evidence="1">The sequence shown here is derived from an EMBL/GenBank/DDBJ whole genome shotgun (WGS) entry which is preliminary data.</text>
</comment>
<proteinExistence type="predicted"/>
<dbReference type="EMBL" id="JASBWT010000030">
    <property type="protein sequence ID" value="KAJ9093528.1"/>
    <property type="molecule type" value="Genomic_DNA"/>
</dbReference>
<reference evidence="1" key="1">
    <citation type="submission" date="2023-04" db="EMBL/GenBank/DDBJ databases">
        <title>Draft Genome sequencing of Naganishia species isolated from polar environments using Oxford Nanopore Technology.</title>
        <authorList>
            <person name="Leo P."/>
            <person name="Venkateswaran K."/>
        </authorList>
    </citation>
    <scope>NUCLEOTIDE SEQUENCE</scope>
    <source>
        <strain evidence="1">MNA-CCFEE 5423</strain>
    </source>
</reference>
<accession>A0ACC2V357</accession>